<dbReference type="AlphaFoldDB" id="A0A7Y4GXN9"/>
<evidence type="ECO:0000313" key="2">
    <source>
        <dbReference type="Proteomes" id="UP000544122"/>
    </source>
</evidence>
<keyword evidence="2" id="KW-1185">Reference proteome</keyword>
<name>A0A7Y4GXN9_9BRAD</name>
<evidence type="ECO:0000313" key="1">
    <source>
        <dbReference type="EMBL" id="NOJ43884.1"/>
    </source>
</evidence>
<dbReference type="EMBL" id="JAAVLX010000012">
    <property type="protein sequence ID" value="NOJ43884.1"/>
    <property type="molecule type" value="Genomic_DNA"/>
</dbReference>
<protein>
    <submittedName>
        <fullName evidence="1">Uncharacterized protein</fullName>
    </submittedName>
</protein>
<reference evidence="1 2" key="1">
    <citation type="submission" date="2020-03" db="EMBL/GenBank/DDBJ databases">
        <title>Bradyrhizobium diversity isolated from nodules of Indigofera sp.</title>
        <authorList>
            <person name="Klepa M."/>
            <person name="Helene L."/>
            <person name="Hungria M."/>
        </authorList>
    </citation>
    <scope>NUCLEOTIDE SEQUENCE [LARGE SCALE GENOMIC DNA]</scope>
    <source>
        <strain evidence="1 2">WSM 1791</strain>
    </source>
</reference>
<gene>
    <name evidence="1" type="ORF">HCN58_30775</name>
</gene>
<dbReference type="Proteomes" id="UP000544122">
    <property type="component" value="Unassembled WGS sequence"/>
</dbReference>
<accession>A0A7Y4GXN9</accession>
<dbReference type="RefSeq" id="WP_171583080.1">
    <property type="nucleotide sequence ID" value="NZ_JAAVLX010000012.1"/>
</dbReference>
<proteinExistence type="predicted"/>
<organism evidence="1 2">
    <name type="scientific">Bradyrhizobium australiense</name>
    <dbReference type="NCBI Taxonomy" id="2721161"/>
    <lineage>
        <taxon>Bacteria</taxon>
        <taxon>Pseudomonadati</taxon>
        <taxon>Pseudomonadota</taxon>
        <taxon>Alphaproteobacteria</taxon>
        <taxon>Hyphomicrobiales</taxon>
        <taxon>Nitrobacteraceae</taxon>
        <taxon>Bradyrhizobium</taxon>
    </lineage>
</organism>
<sequence length="64" mass="6991">MRSLLLIHDILFKSIHPAVLFVLREAQYDLSTGKQAGTIQSIDDRGSALAYLHTHRSGASVALS</sequence>
<comment type="caution">
    <text evidence="1">The sequence shown here is derived from an EMBL/GenBank/DDBJ whole genome shotgun (WGS) entry which is preliminary data.</text>
</comment>